<dbReference type="EMBL" id="FNNZ01000012">
    <property type="protein sequence ID" value="SDX01293.1"/>
    <property type="molecule type" value="Genomic_DNA"/>
</dbReference>
<feature type="region of interest" description="Disordered" evidence="9">
    <location>
        <begin position="1"/>
        <end position="21"/>
    </location>
</feature>
<reference evidence="11" key="1">
    <citation type="submission" date="2016-10" db="EMBL/GenBank/DDBJ databases">
        <authorList>
            <person name="Varghese N."/>
            <person name="Submissions S."/>
        </authorList>
    </citation>
    <scope>NUCLEOTIDE SEQUENCE [LARGE SCALE GENOMIC DNA]</scope>
    <source>
        <strain evidence="11">DSM 217</strain>
    </source>
</reference>
<dbReference type="InterPro" id="IPR023559">
    <property type="entry name" value="Flagellar_FlhD"/>
</dbReference>
<keyword evidence="1" id="KW-0963">Cytoplasm</keyword>
<gene>
    <name evidence="10" type="ORF">SAMN05421783_11285</name>
</gene>
<evidence type="ECO:0000313" key="11">
    <source>
        <dbReference type="Proteomes" id="UP000198816"/>
    </source>
</evidence>
<dbReference type="Pfam" id="PF05247">
    <property type="entry name" value="FlhD"/>
    <property type="match status" value="1"/>
</dbReference>
<keyword evidence="5" id="KW-1015">Disulfide bond</keyword>
<evidence type="ECO:0000256" key="2">
    <source>
        <dbReference type="ARBA" id="ARBA00022795"/>
    </source>
</evidence>
<evidence type="ECO:0000256" key="8">
    <source>
        <dbReference type="ARBA" id="ARBA00025431"/>
    </source>
</evidence>
<evidence type="ECO:0000256" key="1">
    <source>
        <dbReference type="ARBA" id="ARBA00022490"/>
    </source>
</evidence>
<dbReference type="Gene3D" id="1.10.4000.10">
    <property type="entry name" value="Flagellar transcriptional activator FlhD"/>
    <property type="match status" value="1"/>
</dbReference>
<keyword evidence="6" id="KW-0010">Activator</keyword>
<keyword evidence="7" id="KW-0804">Transcription</keyword>
<evidence type="ECO:0000256" key="3">
    <source>
        <dbReference type="ARBA" id="ARBA00023015"/>
    </source>
</evidence>
<evidence type="ECO:0000313" key="10">
    <source>
        <dbReference type="EMBL" id="SDX01293.1"/>
    </source>
</evidence>
<evidence type="ECO:0000256" key="7">
    <source>
        <dbReference type="ARBA" id="ARBA00023163"/>
    </source>
</evidence>
<dbReference type="OrthoDB" id="5768458at2"/>
<keyword evidence="11" id="KW-1185">Reference proteome</keyword>
<keyword evidence="3" id="KW-0805">Transcription regulation</keyword>
<keyword evidence="2" id="KW-1005">Bacterial flagellum biogenesis</keyword>
<dbReference type="InterPro" id="IPR036194">
    <property type="entry name" value="FlhD_sf"/>
</dbReference>
<evidence type="ECO:0000256" key="5">
    <source>
        <dbReference type="ARBA" id="ARBA00023157"/>
    </source>
</evidence>
<keyword evidence="4" id="KW-0238">DNA-binding</keyword>
<dbReference type="STRING" id="1058.SAMN05421783_11285"/>
<evidence type="ECO:0000256" key="9">
    <source>
        <dbReference type="SAM" id="MobiDB-lite"/>
    </source>
</evidence>
<dbReference type="RefSeq" id="WP_093033021.1">
    <property type="nucleotide sequence ID" value="NZ_FNNZ01000012.1"/>
</dbReference>
<dbReference type="GO" id="GO:0003677">
    <property type="term" value="F:DNA binding"/>
    <property type="evidence" value="ECO:0007669"/>
    <property type="project" value="UniProtKB-KW"/>
</dbReference>
<comment type="function">
    <text evidence="8">Functions in complex with FlhC as a master transcriptional regulator that regulates transcription of several flagellar and non-flagellar operons by binding to their promoter region. Activates expression of class 2 flagellar genes, including fliA, which is a flagellum-specific sigma factor that turns on the class 3 genes. Also regulates genes whose products function in a variety of physiological pathways.</text>
</comment>
<organism evidence="10 11">
    <name type="scientific">Thiocapsa roseopersicina</name>
    <dbReference type="NCBI Taxonomy" id="1058"/>
    <lineage>
        <taxon>Bacteria</taxon>
        <taxon>Pseudomonadati</taxon>
        <taxon>Pseudomonadota</taxon>
        <taxon>Gammaproteobacteria</taxon>
        <taxon>Chromatiales</taxon>
        <taxon>Chromatiaceae</taxon>
        <taxon>Thiocapsa</taxon>
    </lineage>
</organism>
<dbReference type="GO" id="GO:0044780">
    <property type="term" value="P:bacterial-type flagellum assembly"/>
    <property type="evidence" value="ECO:0007669"/>
    <property type="project" value="InterPro"/>
</dbReference>
<sequence>MTDTPSAPDLEPPRSNPAPDHDCEVDTLNLMWLLGARDLARSDAEKAVLVYGLDRELLDILRHASLAMLRELAASGVVLFRPRFRVCWLQERLRTTGPSALGLGLQVILLAAEEVAQP</sequence>
<evidence type="ECO:0000256" key="4">
    <source>
        <dbReference type="ARBA" id="ARBA00023125"/>
    </source>
</evidence>
<dbReference type="SUPFAM" id="SSF63592">
    <property type="entry name" value="Flagellar transcriptional activator FlhD"/>
    <property type="match status" value="1"/>
</dbReference>
<dbReference type="AlphaFoldDB" id="A0A1H2Y7V6"/>
<proteinExistence type="predicted"/>
<dbReference type="GO" id="GO:0045893">
    <property type="term" value="P:positive regulation of DNA-templated transcription"/>
    <property type="evidence" value="ECO:0007669"/>
    <property type="project" value="InterPro"/>
</dbReference>
<evidence type="ECO:0000256" key="6">
    <source>
        <dbReference type="ARBA" id="ARBA00023159"/>
    </source>
</evidence>
<accession>A0A1H2Y7V6</accession>
<name>A0A1H2Y7V6_THIRO</name>
<protein>
    <submittedName>
        <fullName evidence="10">Transcriptional activator (FlhD)</fullName>
    </submittedName>
</protein>
<dbReference type="Proteomes" id="UP000198816">
    <property type="component" value="Unassembled WGS sequence"/>
</dbReference>